<proteinExistence type="predicted"/>
<sequence length="107" mass="11800">MDVSSSELNQTLAIIYNIVYKAEWNPKSRGMVDGMSYTLKTRAIRLLAGFLVKHAAGISMRPTTAETMIAPSTTFGVYWNKGIRRRSVTITVTDITMLEAAVFAPAL</sequence>
<reference evidence="1 2" key="1">
    <citation type="journal article" date="2018" name="Sci. Data">
        <title>The draft genome sequence of cork oak.</title>
        <authorList>
            <person name="Ramos A.M."/>
            <person name="Usie A."/>
            <person name="Barbosa P."/>
            <person name="Barros P.M."/>
            <person name="Capote T."/>
            <person name="Chaves I."/>
            <person name="Simoes F."/>
            <person name="Abreu I."/>
            <person name="Carrasquinho I."/>
            <person name="Faro C."/>
            <person name="Guimaraes J.B."/>
            <person name="Mendonca D."/>
            <person name="Nobrega F."/>
            <person name="Rodrigues L."/>
            <person name="Saibo N.J.M."/>
            <person name="Varela M.C."/>
            <person name="Egas C."/>
            <person name="Matos J."/>
            <person name="Miguel C.M."/>
            <person name="Oliveira M.M."/>
            <person name="Ricardo C.P."/>
            <person name="Goncalves S."/>
        </authorList>
    </citation>
    <scope>NUCLEOTIDE SEQUENCE [LARGE SCALE GENOMIC DNA]</scope>
    <source>
        <strain evidence="2">cv. HL8</strain>
    </source>
</reference>
<gene>
    <name evidence="1" type="ORF">CFP56_002977</name>
</gene>
<keyword evidence="2" id="KW-1185">Reference proteome</keyword>
<organism evidence="1 2">
    <name type="scientific">Quercus suber</name>
    <name type="common">Cork oak</name>
    <dbReference type="NCBI Taxonomy" id="58331"/>
    <lineage>
        <taxon>Eukaryota</taxon>
        <taxon>Viridiplantae</taxon>
        <taxon>Streptophyta</taxon>
        <taxon>Embryophyta</taxon>
        <taxon>Tracheophyta</taxon>
        <taxon>Spermatophyta</taxon>
        <taxon>Magnoliopsida</taxon>
        <taxon>eudicotyledons</taxon>
        <taxon>Gunneridae</taxon>
        <taxon>Pentapetalae</taxon>
        <taxon>rosids</taxon>
        <taxon>fabids</taxon>
        <taxon>Fagales</taxon>
        <taxon>Fagaceae</taxon>
        <taxon>Quercus</taxon>
    </lineage>
</organism>
<dbReference type="AlphaFoldDB" id="A0AAW0LEU8"/>
<protein>
    <submittedName>
        <fullName evidence="1">Uncharacterized protein</fullName>
    </submittedName>
</protein>
<name>A0AAW0LEU8_QUESU</name>
<evidence type="ECO:0000313" key="1">
    <source>
        <dbReference type="EMBL" id="KAK7849394.1"/>
    </source>
</evidence>
<accession>A0AAW0LEU8</accession>
<dbReference type="Proteomes" id="UP000237347">
    <property type="component" value="Unassembled WGS sequence"/>
</dbReference>
<comment type="caution">
    <text evidence="1">The sequence shown here is derived from an EMBL/GenBank/DDBJ whole genome shotgun (WGS) entry which is preliminary data.</text>
</comment>
<dbReference type="EMBL" id="PKMF04000114">
    <property type="protein sequence ID" value="KAK7849394.1"/>
    <property type="molecule type" value="Genomic_DNA"/>
</dbReference>
<evidence type="ECO:0000313" key="2">
    <source>
        <dbReference type="Proteomes" id="UP000237347"/>
    </source>
</evidence>